<feature type="chain" id="PRO_5046235180" evidence="1">
    <location>
        <begin position="21"/>
        <end position="269"/>
    </location>
</feature>
<dbReference type="RefSeq" id="WP_187203891.1">
    <property type="nucleotide sequence ID" value="NZ_JAHCRM010000029.1"/>
</dbReference>
<proteinExistence type="predicted"/>
<reference evidence="2 3" key="1">
    <citation type="submission" date="2021-05" db="EMBL/GenBank/DDBJ databases">
        <title>Genome sequence of E. marmotae isolates.</title>
        <authorList>
            <person name="Binsker U."/>
            <person name="Hammerl J.A."/>
        </authorList>
    </citation>
    <scope>NUCLEOTIDE SEQUENCE [LARGE SCALE GENOMIC DNA]</scope>
    <source>
        <strain evidence="2 3">21-MO00586</strain>
    </source>
</reference>
<organism evidence="2 3">
    <name type="scientific">Escherichia marmotae</name>
    <dbReference type="NCBI Taxonomy" id="1499973"/>
    <lineage>
        <taxon>Bacteria</taxon>
        <taxon>Pseudomonadati</taxon>
        <taxon>Pseudomonadota</taxon>
        <taxon>Gammaproteobacteria</taxon>
        <taxon>Enterobacterales</taxon>
        <taxon>Enterobacteriaceae</taxon>
        <taxon>Escherichia</taxon>
    </lineage>
</organism>
<sequence>MKKRTLLCYAIASLSGIANAGTVELRGGTKAAVMFRYELEQDWGYLQQSFNMQCVRCKRNDYGVDKSNCLVQDDGVVPESFTLRVETPGYTFRAEPPHRTGWSKAYYVMKDDTWSGEREKISKVSGEVACVLENDPKYPYYALHTYLNGIGDLYVTGDLTYHARILNRNLTYSVANPVAIPGGAAGWMRVSYADELTLTAGETKKLVYDVEGDSSAVLTVDTTDIDGLTCWVEGGGGYLFTPGAEVKCRNDRGSKGLATGSVTVFLAVR</sequence>
<name>A0ABU1C5R9_9ESCH</name>
<keyword evidence="1" id="KW-0732">Signal</keyword>
<comment type="caution">
    <text evidence="2">The sequence shown here is derived from an EMBL/GenBank/DDBJ whole genome shotgun (WGS) entry which is preliminary data.</text>
</comment>
<feature type="signal peptide" evidence="1">
    <location>
        <begin position="1"/>
        <end position="20"/>
    </location>
</feature>
<accession>A0ABU1C5R9</accession>
<keyword evidence="3" id="KW-1185">Reference proteome</keyword>
<dbReference type="Proteomes" id="UP001235723">
    <property type="component" value="Unassembled WGS sequence"/>
</dbReference>
<evidence type="ECO:0000313" key="3">
    <source>
        <dbReference type="Proteomes" id="UP001235723"/>
    </source>
</evidence>
<dbReference type="EMBL" id="JAHCRT010000023">
    <property type="protein sequence ID" value="MDQ9295905.1"/>
    <property type="molecule type" value="Genomic_DNA"/>
</dbReference>
<protein>
    <submittedName>
        <fullName evidence="2">Uncharacterized protein</fullName>
    </submittedName>
</protein>
<gene>
    <name evidence="2" type="ORF">KJE03_20950</name>
</gene>
<evidence type="ECO:0000313" key="2">
    <source>
        <dbReference type="EMBL" id="MDQ9295905.1"/>
    </source>
</evidence>
<evidence type="ECO:0000256" key="1">
    <source>
        <dbReference type="SAM" id="SignalP"/>
    </source>
</evidence>